<feature type="domain" description="PhoU" evidence="8">
    <location>
        <begin position="122"/>
        <end position="204"/>
    </location>
</feature>
<dbReference type="RefSeq" id="WP_091670707.1">
    <property type="nucleotide sequence ID" value="NZ_FOKG01000002.1"/>
</dbReference>
<dbReference type="GO" id="GO:0005737">
    <property type="term" value="C:cytoplasm"/>
    <property type="evidence" value="ECO:0007669"/>
    <property type="project" value="UniProtKB-SubCell"/>
</dbReference>
<dbReference type="Gene3D" id="1.20.58.220">
    <property type="entry name" value="Phosphate transport system protein phou homolog 2, domain 2"/>
    <property type="match status" value="1"/>
</dbReference>
<dbReference type="EMBL" id="FOKG01000002">
    <property type="protein sequence ID" value="SFA94563.1"/>
    <property type="molecule type" value="Genomic_DNA"/>
</dbReference>
<evidence type="ECO:0000256" key="1">
    <source>
        <dbReference type="ARBA" id="ARBA00004496"/>
    </source>
</evidence>
<evidence type="ECO:0000256" key="3">
    <source>
        <dbReference type="ARBA" id="ARBA00011738"/>
    </source>
</evidence>
<dbReference type="InterPro" id="IPR038078">
    <property type="entry name" value="PhoU-like_sf"/>
</dbReference>
<dbReference type="Pfam" id="PF01895">
    <property type="entry name" value="PhoU"/>
    <property type="match status" value="2"/>
</dbReference>
<dbReference type="Proteomes" id="UP000243799">
    <property type="component" value="Unassembled WGS sequence"/>
</dbReference>
<name>A0A1I0X3A8_9PSEU</name>
<dbReference type="GO" id="GO:0045936">
    <property type="term" value="P:negative regulation of phosphate metabolic process"/>
    <property type="evidence" value="ECO:0007669"/>
    <property type="project" value="InterPro"/>
</dbReference>
<evidence type="ECO:0000256" key="6">
    <source>
        <dbReference type="ARBA" id="ARBA00022592"/>
    </source>
</evidence>
<evidence type="ECO:0000259" key="8">
    <source>
        <dbReference type="Pfam" id="PF01895"/>
    </source>
</evidence>
<proteinExistence type="inferred from homology"/>
<dbReference type="SUPFAM" id="SSF109755">
    <property type="entry name" value="PhoU-like"/>
    <property type="match status" value="1"/>
</dbReference>
<dbReference type="InterPro" id="IPR028366">
    <property type="entry name" value="PhoU"/>
</dbReference>
<dbReference type="STRING" id="490629.SAMN05216266_102381"/>
<dbReference type="GO" id="GO:0030643">
    <property type="term" value="P:intracellular phosphate ion homeostasis"/>
    <property type="evidence" value="ECO:0007669"/>
    <property type="project" value="InterPro"/>
</dbReference>
<protein>
    <recommendedName>
        <fullName evidence="7">Phosphate-specific transport system accessory protein PhoU</fullName>
    </recommendedName>
</protein>
<comment type="subcellular location">
    <subcellularLocation>
        <location evidence="1 7">Cytoplasm</location>
    </subcellularLocation>
</comment>
<evidence type="ECO:0000256" key="2">
    <source>
        <dbReference type="ARBA" id="ARBA00008107"/>
    </source>
</evidence>
<keyword evidence="4 7" id="KW-0813">Transport</keyword>
<dbReference type="PANTHER" id="PTHR42930:SF3">
    <property type="entry name" value="PHOSPHATE-SPECIFIC TRANSPORT SYSTEM ACCESSORY PROTEIN PHOU"/>
    <property type="match status" value="1"/>
</dbReference>
<keyword evidence="6 7" id="KW-0592">Phosphate transport</keyword>
<comment type="subunit">
    <text evidence="3 7">Homodimer.</text>
</comment>
<comment type="similarity">
    <text evidence="2 7">Belongs to the PhoU family.</text>
</comment>
<evidence type="ECO:0000313" key="9">
    <source>
        <dbReference type="EMBL" id="SFA94563.1"/>
    </source>
</evidence>
<keyword evidence="10" id="KW-1185">Reference proteome</keyword>
<dbReference type="OrthoDB" id="9814256at2"/>
<accession>A0A1I0X3A8</accession>
<evidence type="ECO:0000256" key="7">
    <source>
        <dbReference type="PIRNR" id="PIRNR003107"/>
    </source>
</evidence>
<evidence type="ECO:0000256" key="5">
    <source>
        <dbReference type="ARBA" id="ARBA00022490"/>
    </source>
</evidence>
<feature type="domain" description="PhoU" evidence="8">
    <location>
        <begin position="17"/>
        <end position="104"/>
    </location>
</feature>
<evidence type="ECO:0000313" key="10">
    <source>
        <dbReference type="Proteomes" id="UP000243799"/>
    </source>
</evidence>
<dbReference type="FunFam" id="1.20.58.220:FF:000004">
    <property type="entry name" value="Phosphate-specific transport system accessory protein PhoU"/>
    <property type="match status" value="1"/>
</dbReference>
<reference evidence="10" key="1">
    <citation type="submission" date="2016-10" db="EMBL/GenBank/DDBJ databases">
        <authorList>
            <person name="Varghese N."/>
            <person name="Submissions S."/>
        </authorList>
    </citation>
    <scope>NUCLEOTIDE SEQUENCE [LARGE SCALE GENOMIC DNA]</scope>
    <source>
        <strain evidence="10">CGMCC 4.3568</strain>
    </source>
</reference>
<organism evidence="9 10">
    <name type="scientific">Amycolatopsis marina</name>
    <dbReference type="NCBI Taxonomy" id="490629"/>
    <lineage>
        <taxon>Bacteria</taxon>
        <taxon>Bacillati</taxon>
        <taxon>Actinomycetota</taxon>
        <taxon>Actinomycetes</taxon>
        <taxon>Pseudonocardiales</taxon>
        <taxon>Pseudonocardiaceae</taxon>
        <taxon>Amycolatopsis</taxon>
    </lineage>
</organism>
<dbReference type="InterPro" id="IPR026022">
    <property type="entry name" value="PhoU_dom"/>
</dbReference>
<dbReference type="GO" id="GO:0006817">
    <property type="term" value="P:phosphate ion transport"/>
    <property type="evidence" value="ECO:0007669"/>
    <property type="project" value="UniProtKB-KW"/>
</dbReference>
<dbReference type="PIRSF" id="PIRSF003107">
    <property type="entry name" value="PhoU"/>
    <property type="match status" value="1"/>
</dbReference>
<dbReference type="AlphaFoldDB" id="A0A1I0X3A8"/>
<comment type="function">
    <text evidence="7">Plays a role in the regulation of phosphate uptake.</text>
</comment>
<dbReference type="NCBIfam" id="TIGR02135">
    <property type="entry name" value="phoU_full"/>
    <property type="match status" value="1"/>
</dbReference>
<keyword evidence="5 7" id="KW-0963">Cytoplasm</keyword>
<evidence type="ECO:0000256" key="4">
    <source>
        <dbReference type="ARBA" id="ARBA00022448"/>
    </source>
</evidence>
<dbReference type="PANTHER" id="PTHR42930">
    <property type="entry name" value="PHOSPHATE-SPECIFIC TRANSPORT SYSTEM ACCESSORY PROTEIN PHOU"/>
    <property type="match status" value="1"/>
</dbReference>
<gene>
    <name evidence="9" type="ORF">SAMN05216266_102381</name>
</gene>
<sequence>MREQFHEKLRALGAQLADMCSMAATELRLATKALLEEDLTAAAEVLAADERLDQSRDRCEQAALELLALQAPVAKDLRMVLSAVYCADRIERMGDLARHIAELVRREQPGPAVPPSLVPVYTELGRLAGAMAEDLRGLIEDSSGPGVAALRKTDDQVDELHEQLMEQVTGPDWTYGVRHAVNVAHLARYYERFADQAVSVARRVDFVRTGVPHGQRIPNLAAAQGK</sequence>